<organism evidence="3 4">
    <name type="scientific">Zophobas morio</name>
    <dbReference type="NCBI Taxonomy" id="2755281"/>
    <lineage>
        <taxon>Eukaryota</taxon>
        <taxon>Metazoa</taxon>
        <taxon>Ecdysozoa</taxon>
        <taxon>Arthropoda</taxon>
        <taxon>Hexapoda</taxon>
        <taxon>Insecta</taxon>
        <taxon>Pterygota</taxon>
        <taxon>Neoptera</taxon>
        <taxon>Endopterygota</taxon>
        <taxon>Coleoptera</taxon>
        <taxon>Polyphaga</taxon>
        <taxon>Cucujiformia</taxon>
        <taxon>Tenebrionidae</taxon>
        <taxon>Zophobas</taxon>
    </lineage>
</organism>
<evidence type="ECO:0000313" key="3">
    <source>
        <dbReference type="EMBL" id="KAJ3654436.1"/>
    </source>
</evidence>
<feature type="region of interest" description="Disordered" evidence="2">
    <location>
        <begin position="146"/>
        <end position="184"/>
    </location>
</feature>
<comment type="caution">
    <text evidence="3">The sequence shown here is derived from an EMBL/GenBank/DDBJ whole genome shotgun (WGS) entry which is preliminary data.</text>
</comment>
<feature type="region of interest" description="Disordered" evidence="2">
    <location>
        <begin position="1"/>
        <end position="23"/>
    </location>
</feature>
<name>A0AA38IFV5_9CUCU</name>
<keyword evidence="1" id="KW-0175">Coiled coil</keyword>
<evidence type="ECO:0000313" key="4">
    <source>
        <dbReference type="Proteomes" id="UP001168821"/>
    </source>
</evidence>
<accession>A0AA38IFV5</accession>
<evidence type="ECO:0000256" key="1">
    <source>
        <dbReference type="SAM" id="Coils"/>
    </source>
</evidence>
<feature type="coiled-coil region" evidence="1">
    <location>
        <begin position="299"/>
        <end position="326"/>
    </location>
</feature>
<gene>
    <name evidence="3" type="ORF">Zmor_013625</name>
</gene>
<evidence type="ECO:0000256" key="2">
    <source>
        <dbReference type="SAM" id="MobiDB-lite"/>
    </source>
</evidence>
<protein>
    <submittedName>
        <fullName evidence="3">Uncharacterized protein</fullName>
    </submittedName>
</protein>
<keyword evidence="4" id="KW-1185">Reference proteome</keyword>
<dbReference type="EMBL" id="JALNTZ010000004">
    <property type="protein sequence ID" value="KAJ3654436.1"/>
    <property type="molecule type" value="Genomic_DNA"/>
</dbReference>
<dbReference type="Proteomes" id="UP001168821">
    <property type="component" value="Unassembled WGS sequence"/>
</dbReference>
<proteinExistence type="predicted"/>
<sequence>MEGTMRLKSMDGPLSIHNGNSNDILNSPKRINTIQNSNVTNFTSNLTATTEHVTEYDDINEFTGRTDETLNNINSTQEKVQWCNPSQRTKKRELTNNANNRNQLLNINNTLAASLRTTRHGTASSIYSESSPDDSLLDFEDVHQNVSSADTSPQDEDRGFDISDSDSSEESNLSNRGTATLQRRGIVNPNYPGFQHLAHTLDYSIKASSDTDFTDDDFECESLNTAKTDVNNINNNNVEDTDYQIDHIDSVNRLDSVENIQKVFYDKPVFNIHEECKSDSDTSGNSNQTSDEDTEISVVRTVELNIKAEEEAVKNIETQRENIIGDFEKEVEQEFGRISLENQCNLKPENVFELPNLEKAVVQVLEDTIEKLNESISAQSPVKYNIKPNVEEHLNQLSSSKLEPQPVILDDTATVKTPTMPLLENLESKSPVIMKSKVSDAFLSGAQELIPVVKENMFDCDFKHSKLQKLERKDSNRELEEIECQIKKLKSASKCQIRIEDVEKYNKEAITKDYKEKDEDSAVPRKKEKIDYYVKKRKDYNQQFGSLITFPRREFGGRSRDALNRRSVPMAREKKRTSPEVLGSFDVYNIETAMPKIDLEAIESHLRAAREEERRVSLSKL</sequence>
<reference evidence="3" key="1">
    <citation type="journal article" date="2023" name="G3 (Bethesda)">
        <title>Whole genome assemblies of Zophobas morio and Tenebrio molitor.</title>
        <authorList>
            <person name="Kaur S."/>
            <person name="Stinson S.A."/>
            <person name="diCenzo G.C."/>
        </authorList>
    </citation>
    <scope>NUCLEOTIDE SEQUENCE</scope>
    <source>
        <strain evidence="3">QUZm001</strain>
    </source>
</reference>
<dbReference type="AlphaFoldDB" id="A0AA38IFV5"/>